<accession>A0A7D7S4L3</accession>
<keyword evidence="5" id="KW-1003">Cell membrane</keyword>
<dbReference type="KEGG" id="nsg:H3L94_09545"/>
<comment type="subunit">
    <text evidence="5">The Tat system comprises two distinct complexes: a TatABC complex, containing multiple copies of TatA, TatB and TatC subunits, and a separate TatA complex, containing only TatA subunits. Substrates initially bind to the TatABC complex, which probably triggers association of the separate TatA complex to form the active translocon.</text>
</comment>
<dbReference type="InterPro" id="IPR019820">
    <property type="entry name" value="Sec-indep_translocase_CS"/>
</dbReference>
<feature type="transmembrane region" description="Helical" evidence="5">
    <location>
        <begin position="201"/>
        <end position="217"/>
    </location>
</feature>
<dbReference type="RefSeq" id="WP_182121829.1">
    <property type="nucleotide sequence ID" value="NZ_CP059567.1"/>
</dbReference>
<evidence type="ECO:0000313" key="7">
    <source>
        <dbReference type="Proteomes" id="UP000514752"/>
    </source>
</evidence>
<dbReference type="EMBL" id="CP059567">
    <property type="protein sequence ID" value="QMT40086.1"/>
    <property type="molecule type" value="Genomic_DNA"/>
</dbReference>
<evidence type="ECO:0000256" key="1">
    <source>
        <dbReference type="ARBA" id="ARBA00004141"/>
    </source>
</evidence>
<feature type="transmembrane region" description="Helical" evidence="5">
    <location>
        <begin position="30"/>
        <end position="48"/>
    </location>
</feature>
<evidence type="ECO:0000256" key="4">
    <source>
        <dbReference type="ARBA" id="ARBA00023136"/>
    </source>
</evidence>
<keyword evidence="2 5" id="KW-0812">Transmembrane</keyword>
<dbReference type="GO" id="GO:0033281">
    <property type="term" value="C:TAT protein transport complex"/>
    <property type="evidence" value="ECO:0007669"/>
    <property type="project" value="UniProtKB-UniRule"/>
</dbReference>
<evidence type="ECO:0000256" key="3">
    <source>
        <dbReference type="ARBA" id="ARBA00022989"/>
    </source>
</evidence>
<keyword evidence="5" id="KW-0813">Transport</keyword>
<sequence length="255" mass="27666">MSDVPQSAAETAAADGQTLVAHLSELRRRLMYMAAGVLLCLAVALPFANELYTLAALPLMANLPAGSKMQAIDIVAPFFVPLKVAAMTAFLVSLPHTLYQLWAFVAPALYRHEKRLVLPLVVSSVLLFAAGMAFCYFAVFPVMFKFLPATAPEGIQVAPDIGSYLSLILGLFLAFGVTFEVPVLVILLYRMGVVELATLRAARPYVVVAAFVVAGILTPPDVLSQFMMAVPLLVLYEAGLWMCRWMKVRAPEETA</sequence>
<feature type="transmembrane region" description="Helical" evidence="5">
    <location>
        <begin position="164"/>
        <end position="189"/>
    </location>
</feature>
<protein>
    <recommendedName>
        <fullName evidence="5">Sec-independent protein translocase protein TatC</fullName>
    </recommendedName>
</protein>
<comment type="function">
    <text evidence="5">Part of the twin-arginine translocation (Tat) system that transports large folded proteins containing a characteristic twin-arginine motif in their signal peptide across membranes. Together with TatB, TatC is part of a receptor directly interacting with Tat signal peptides.</text>
</comment>
<dbReference type="PANTHER" id="PTHR30371:SF0">
    <property type="entry name" value="SEC-INDEPENDENT PROTEIN TRANSLOCASE PROTEIN TATC, CHLOROPLASTIC-RELATED"/>
    <property type="match status" value="1"/>
</dbReference>
<evidence type="ECO:0000313" key="6">
    <source>
        <dbReference type="EMBL" id="QMT40086.1"/>
    </source>
</evidence>
<dbReference type="AlphaFoldDB" id="A0A7D7S4L3"/>
<evidence type="ECO:0000256" key="2">
    <source>
        <dbReference type="ARBA" id="ARBA00022692"/>
    </source>
</evidence>
<feature type="transmembrane region" description="Helical" evidence="5">
    <location>
        <begin position="223"/>
        <end position="243"/>
    </location>
</feature>
<dbReference type="InterPro" id="IPR002033">
    <property type="entry name" value="TatC"/>
</dbReference>
<reference evidence="6 7" key="1">
    <citation type="submission" date="2020-07" db="EMBL/GenBank/DDBJ databases">
        <title>Genomic diversity of species in the Neisseriaceae family.</title>
        <authorList>
            <person name="Vincent A.T."/>
            <person name="Bernet E."/>
            <person name="Veyrier F.J."/>
        </authorList>
    </citation>
    <scope>NUCLEOTIDE SEQUENCE [LARGE SCALE GENOMIC DNA]</scope>
    <source>
        <strain evidence="6 7">DSM 22244</strain>
    </source>
</reference>
<name>A0A7D7S4L3_9NEIS</name>
<evidence type="ECO:0000256" key="5">
    <source>
        <dbReference type="HAMAP-Rule" id="MF_00902"/>
    </source>
</evidence>
<dbReference type="Pfam" id="PF00902">
    <property type="entry name" value="TatC"/>
    <property type="match status" value="1"/>
</dbReference>
<keyword evidence="3 5" id="KW-1133">Transmembrane helix</keyword>
<dbReference type="GO" id="GO:0009977">
    <property type="term" value="F:proton motive force dependent protein transmembrane transporter activity"/>
    <property type="evidence" value="ECO:0007669"/>
    <property type="project" value="TreeGrafter"/>
</dbReference>
<keyword evidence="5" id="KW-0811">Translocation</keyword>
<dbReference type="GO" id="GO:0043953">
    <property type="term" value="P:protein transport by the Tat complex"/>
    <property type="evidence" value="ECO:0007669"/>
    <property type="project" value="UniProtKB-UniRule"/>
</dbReference>
<dbReference type="GO" id="GO:0065002">
    <property type="term" value="P:intracellular protein transmembrane transport"/>
    <property type="evidence" value="ECO:0007669"/>
    <property type="project" value="TreeGrafter"/>
</dbReference>
<proteinExistence type="inferred from homology"/>
<dbReference type="Proteomes" id="UP000514752">
    <property type="component" value="Chromosome"/>
</dbReference>
<keyword evidence="4 5" id="KW-0472">Membrane</keyword>
<dbReference type="PROSITE" id="PS01218">
    <property type="entry name" value="TATC"/>
    <property type="match status" value="1"/>
</dbReference>
<comment type="similarity">
    <text evidence="5">Belongs to the TatC family.</text>
</comment>
<gene>
    <name evidence="5 6" type="primary">tatC</name>
    <name evidence="6" type="ORF">H3L94_09545</name>
</gene>
<dbReference type="PANTHER" id="PTHR30371">
    <property type="entry name" value="SEC-INDEPENDENT PROTEIN TRANSLOCASE PROTEIN TATC"/>
    <property type="match status" value="1"/>
</dbReference>
<keyword evidence="5" id="KW-0653">Protein transport</keyword>
<organism evidence="6 7">
    <name type="scientific">Neisseria shayeganii</name>
    <dbReference type="NCBI Taxonomy" id="607712"/>
    <lineage>
        <taxon>Bacteria</taxon>
        <taxon>Pseudomonadati</taxon>
        <taxon>Pseudomonadota</taxon>
        <taxon>Betaproteobacteria</taxon>
        <taxon>Neisseriales</taxon>
        <taxon>Neisseriaceae</taxon>
        <taxon>Neisseria</taxon>
    </lineage>
</organism>
<feature type="transmembrane region" description="Helical" evidence="5">
    <location>
        <begin position="117"/>
        <end position="144"/>
    </location>
</feature>
<feature type="transmembrane region" description="Helical" evidence="5">
    <location>
        <begin position="84"/>
        <end position="105"/>
    </location>
</feature>
<dbReference type="HAMAP" id="MF_00902">
    <property type="entry name" value="TatC"/>
    <property type="match status" value="1"/>
</dbReference>
<dbReference type="NCBIfam" id="TIGR00945">
    <property type="entry name" value="tatC"/>
    <property type="match status" value="1"/>
</dbReference>
<comment type="subcellular location">
    <subcellularLocation>
        <location evidence="5">Cell membrane</location>
        <topology evidence="5">Multi-pass membrane protein</topology>
    </subcellularLocation>
    <subcellularLocation>
        <location evidence="1">Membrane</location>
        <topology evidence="1">Multi-pass membrane protein</topology>
    </subcellularLocation>
</comment>
<dbReference type="PRINTS" id="PR01840">
    <property type="entry name" value="TATCFAMILY"/>
</dbReference>